<dbReference type="InterPro" id="IPR002068">
    <property type="entry name" value="A-crystallin/Hsp20_dom"/>
</dbReference>
<dbReference type="AlphaFoldDB" id="A0A9X1DDD9"/>
<evidence type="ECO:0000256" key="1">
    <source>
        <dbReference type="PROSITE-ProRule" id="PRU00285"/>
    </source>
</evidence>
<dbReference type="CDD" id="cd06464">
    <property type="entry name" value="ACD_sHsps-like"/>
    <property type="match status" value="1"/>
</dbReference>
<dbReference type="EMBL" id="JAHGAW010000008">
    <property type="protein sequence ID" value="MBT2187835.1"/>
    <property type="molecule type" value="Genomic_DNA"/>
</dbReference>
<protein>
    <submittedName>
        <fullName evidence="4">Hsp20/alpha crystallin family protein</fullName>
    </submittedName>
</protein>
<dbReference type="Pfam" id="PF00011">
    <property type="entry name" value="HSP20"/>
    <property type="match status" value="1"/>
</dbReference>
<comment type="caution">
    <text evidence="4">The sequence shown here is derived from an EMBL/GenBank/DDBJ whole genome shotgun (WGS) entry which is preliminary data.</text>
</comment>
<dbReference type="PROSITE" id="PS01031">
    <property type="entry name" value="SHSP"/>
    <property type="match status" value="1"/>
</dbReference>
<comment type="similarity">
    <text evidence="1 2">Belongs to the small heat shock protein (HSP20) family.</text>
</comment>
<evidence type="ECO:0000259" key="3">
    <source>
        <dbReference type="PROSITE" id="PS01031"/>
    </source>
</evidence>
<feature type="domain" description="SHSP" evidence="3">
    <location>
        <begin position="27"/>
        <end position="130"/>
    </location>
</feature>
<dbReference type="Gene3D" id="2.60.40.790">
    <property type="match status" value="1"/>
</dbReference>
<dbReference type="InterPro" id="IPR008978">
    <property type="entry name" value="HSP20-like_chaperone"/>
</dbReference>
<reference evidence="4" key="1">
    <citation type="submission" date="2021-05" db="EMBL/GenBank/DDBJ databases">
        <title>Genome of Sphingobium sp. strain.</title>
        <authorList>
            <person name="Fan R."/>
        </authorList>
    </citation>
    <scope>NUCLEOTIDE SEQUENCE</scope>
    <source>
        <strain evidence="4">H33</strain>
    </source>
</reference>
<accession>A0A9X1DDD9</accession>
<organism evidence="4 5">
    <name type="scientific">Sphingobium nicotianae</name>
    <dbReference type="NCBI Taxonomy" id="2782607"/>
    <lineage>
        <taxon>Bacteria</taxon>
        <taxon>Pseudomonadati</taxon>
        <taxon>Pseudomonadota</taxon>
        <taxon>Alphaproteobacteria</taxon>
        <taxon>Sphingomonadales</taxon>
        <taxon>Sphingomonadaceae</taxon>
        <taxon>Sphingobium</taxon>
    </lineage>
</organism>
<evidence type="ECO:0000313" key="5">
    <source>
        <dbReference type="Proteomes" id="UP001138757"/>
    </source>
</evidence>
<gene>
    <name evidence="4" type="ORF">KK488_12850</name>
</gene>
<dbReference type="SUPFAM" id="SSF49764">
    <property type="entry name" value="HSP20-like chaperones"/>
    <property type="match status" value="1"/>
</dbReference>
<dbReference type="Proteomes" id="UP001138757">
    <property type="component" value="Unassembled WGS sequence"/>
</dbReference>
<keyword evidence="5" id="KW-1185">Reference proteome</keyword>
<evidence type="ECO:0000313" key="4">
    <source>
        <dbReference type="EMBL" id="MBT2187835.1"/>
    </source>
</evidence>
<evidence type="ECO:0000256" key="2">
    <source>
        <dbReference type="RuleBase" id="RU003616"/>
    </source>
</evidence>
<proteinExistence type="inferred from homology"/>
<sequence length="130" mass="14672">MWADAVDLIDKMERLHQQSFAPSRPAGGMPNWEPPCDMIETASELLVLVALPGVDLDQTDAYIEEGVLVVQGQRILPPELRHARIHRLELPQGRFERRLPLPRGHYDNVRRSSAHGCLLVTLHKVNGGQR</sequence>
<name>A0A9X1DDD9_9SPHN</name>